<reference evidence="2" key="1">
    <citation type="journal article" date="2015" name="MBio">
        <title>Genome-Resolved Metagenomic Analysis Reveals Roles for Candidate Phyla and Other Microbial Community Members in Biogeochemical Transformations in Oil Reservoirs.</title>
        <authorList>
            <person name="Hu P."/>
            <person name="Tom L."/>
            <person name="Singh A."/>
            <person name="Thomas B.C."/>
            <person name="Baker B.J."/>
            <person name="Piceno Y.M."/>
            <person name="Andersen G.L."/>
            <person name="Banfield J.F."/>
        </authorList>
    </citation>
    <scope>NUCLEOTIDE SEQUENCE [LARGE SCALE GENOMIC DNA]</scope>
</reference>
<evidence type="ECO:0008006" key="3">
    <source>
        <dbReference type="Google" id="ProtNLM"/>
    </source>
</evidence>
<organism evidence="1 2">
    <name type="scientific">candidate division WS6 bacterium 36_33</name>
    <dbReference type="NCBI Taxonomy" id="1641388"/>
    <lineage>
        <taxon>Bacteria</taxon>
        <taxon>Candidatus Dojkabacteria</taxon>
    </lineage>
</organism>
<dbReference type="AlphaFoldDB" id="A0A117LU08"/>
<accession>A0A117LU08</accession>
<evidence type="ECO:0000313" key="2">
    <source>
        <dbReference type="Proteomes" id="UP000053469"/>
    </source>
</evidence>
<name>A0A117LU08_9BACT</name>
<gene>
    <name evidence="1" type="ORF">XD87_0162</name>
</gene>
<protein>
    <recommendedName>
        <fullName evidence="3">Transmembrane(S)protein</fullName>
    </recommendedName>
</protein>
<evidence type="ECO:0000313" key="1">
    <source>
        <dbReference type="EMBL" id="KUK67374.1"/>
    </source>
</evidence>
<dbReference type="EMBL" id="LGGI01000015">
    <property type="protein sequence ID" value="KUK67374.1"/>
    <property type="molecule type" value="Genomic_DNA"/>
</dbReference>
<comment type="caution">
    <text evidence="1">The sequence shown here is derived from an EMBL/GenBank/DDBJ whole genome shotgun (WGS) entry which is preliminary data.</text>
</comment>
<proteinExistence type="predicted"/>
<dbReference type="Proteomes" id="UP000053469">
    <property type="component" value="Unassembled WGS sequence"/>
</dbReference>
<sequence>MFKKVFKTLLLLFLFAILALTVIAFVSYLRYSKWEEVELSKREIICTSDITQESSGEEGLGVVIEDKIKKFALSDTKTDFVVLTEDEMLYLFLENFTKEGDVKVEDICLKPSKGIWQLYLKTKYKKISLPWLVLDIVKDNIETAEVYVREVHLGDLEFPAFLETRVRDDLNRGISDGVIMLNENNFLGRRIDNIELLEDRVIFKGTR</sequence>